<feature type="region of interest" description="Disordered" evidence="3">
    <location>
        <begin position="1"/>
        <end position="86"/>
    </location>
</feature>
<evidence type="ECO:0000313" key="5">
    <source>
        <dbReference type="Proteomes" id="UP000473826"/>
    </source>
</evidence>
<dbReference type="Proteomes" id="UP000473826">
    <property type="component" value="Unassembled WGS sequence"/>
</dbReference>
<comment type="caution">
    <text evidence="4">The sequence shown here is derived from an EMBL/GenBank/DDBJ whole genome shotgun (WGS) entry which is preliminary data.</text>
</comment>
<dbReference type="GO" id="GO:0032456">
    <property type="term" value="P:endocytic recycling"/>
    <property type="evidence" value="ECO:0007669"/>
    <property type="project" value="TreeGrafter"/>
</dbReference>
<comment type="similarity">
    <text evidence="1 2">Belongs to the VPS51 family.</text>
</comment>
<protein>
    <recommendedName>
        <fullName evidence="2">Vacuolar protein sorting-associated protein 51 homolog</fullName>
    </recommendedName>
</protein>
<keyword evidence="2" id="KW-0445">Lipid transport</keyword>
<feature type="compositionally biased region" description="Low complexity" evidence="3">
    <location>
        <begin position="47"/>
        <end position="61"/>
    </location>
</feature>
<dbReference type="PANTHER" id="PTHR15954">
    <property type="entry name" value="VACUOLAR PROTEIN SORTING-ASSOCIATED PROTEIN 51 HOMOLOG"/>
    <property type="match status" value="1"/>
</dbReference>
<sequence>MPSTPAGPVPERVLSPSRTPNNAAADARRAARREQLRDFYGLKRDGATSPGPASAPSTPGGNTAGSGNGARRKPRRGGDALDLTSPHFSPSEYYEDLIAKASLAELMGSTSVLAADVGRLHSSRHTLVYNHHHQLFSAGDTIAQLNTRTPQLLSIVTSLQERFSDISQLADSVALADKAPVGDGDRARAVAAQGLERVRLMVLAGEDADAVKAAWERVEAELKGFGDVEGLDGILAEGREVVSVAAAK</sequence>
<keyword evidence="5" id="KW-1185">Reference proteome</keyword>
<evidence type="ECO:0000256" key="1">
    <source>
        <dbReference type="ARBA" id="ARBA00006080"/>
    </source>
</evidence>
<dbReference type="InterPro" id="IPR014812">
    <property type="entry name" value="Vps51"/>
</dbReference>
<gene>
    <name evidence="4" type="ORF">VHUM_03725</name>
</gene>
<dbReference type="PANTHER" id="PTHR15954:SF4">
    <property type="entry name" value="VACUOLAR PROTEIN SORTING-ASSOCIATED PROTEIN 51 HOMOLOG"/>
    <property type="match status" value="1"/>
</dbReference>
<reference evidence="4 5" key="1">
    <citation type="journal article" date="2019" name="PLoS Genet.">
        <title>Convergent evolution of linked mating-type loci in basidiomycete fungi.</title>
        <authorList>
            <person name="Sun S."/>
            <person name="Coelho M.A."/>
            <person name="Heitman J."/>
            <person name="Nowrousian M."/>
        </authorList>
    </citation>
    <scope>NUCLEOTIDE SEQUENCE [LARGE SCALE GENOMIC DNA]</scope>
    <source>
        <strain evidence="4 5">CBS 4282</strain>
    </source>
</reference>
<keyword evidence="2" id="KW-0653">Protein transport</keyword>
<dbReference type="GO" id="GO:0016020">
    <property type="term" value="C:membrane"/>
    <property type="evidence" value="ECO:0007669"/>
    <property type="project" value="TreeGrafter"/>
</dbReference>
<evidence type="ECO:0000256" key="3">
    <source>
        <dbReference type="SAM" id="MobiDB-lite"/>
    </source>
</evidence>
<name>A0A7D8YTQ6_VANHU</name>
<dbReference type="GO" id="GO:0007030">
    <property type="term" value="P:Golgi organization"/>
    <property type="evidence" value="ECO:0007669"/>
    <property type="project" value="UniProtKB-UniRule"/>
</dbReference>
<dbReference type="GO" id="GO:0015031">
    <property type="term" value="P:protein transport"/>
    <property type="evidence" value="ECO:0007669"/>
    <property type="project" value="UniProtKB-UniRule"/>
</dbReference>
<keyword evidence="2" id="KW-0813">Transport</keyword>
<dbReference type="GO" id="GO:0006869">
    <property type="term" value="P:lipid transport"/>
    <property type="evidence" value="ECO:0007669"/>
    <property type="project" value="UniProtKB-UniRule"/>
</dbReference>
<dbReference type="OrthoDB" id="203678at2759"/>
<accession>A0A7D8YTQ6</accession>
<organism evidence="4 5">
    <name type="scientific">Vanrija humicola</name>
    <name type="common">Yeast</name>
    <name type="synonym">Cryptococcus humicola</name>
    <dbReference type="NCBI Taxonomy" id="5417"/>
    <lineage>
        <taxon>Eukaryota</taxon>
        <taxon>Fungi</taxon>
        <taxon>Dikarya</taxon>
        <taxon>Basidiomycota</taxon>
        <taxon>Agaricomycotina</taxon>
        <taxon>Tremellomycetes</taxon>
        <taxon>Trichosporonales</taxon>
        <taxon>Trichosporonaceae</taxon>
        <taxon>Vanrija</taxon>
    </lineage>
</organism>
<proteinExistence type="inferred from homology"/>
<dbReference type="GO" id="GO:0042147">
    <property type="term" value="P:retrograde transport, endosome to Golgi"/>
    <property type="evidence" value="ECO:0007669"/>
    <property type="project" value="UniProtKB-UniRule"/>
</dbReference>
<evidence type="ECO:0000256" key="2">
    <source>
        <dbReference type="RuleBase" id="RU368010"/>
    </source>
</evidence>
<comment type="subcellular location">
    <subcellularLocation>
        <location evidence="2">Golgi apparatus</location>
        <location evidence="2">trans-Golgi network</location>
    </subcellularLocation>
</comment>
<dbReference type="AlphaFoldDB" id="A0A7D8YTQ6"/>
<dbReference type="Pfam" id="PF08700">
    <property type="entry name" value="VPS51_Exo84_N"/>
    <property type="match status" value="1"/>
</dbReference>
<dbReference type="GO" id="GO:0048193">
    <property type="term" value="P:Golgi vesicle transport"/>
    <property type="evidence" value="ECO:0007669"/>
    <property type="project" value="TreeGrafter"/>
</dbReference>
<comment type="subunit">
    <text evidence="2">Component of the Golgi-associated retrograde protein (GARP) complex.</text>
</comment>
<dbReference type="GO" id="GO:0000938">
    <property type="term" value="C:GARP complex"/>
    <property type="evidence" value="ECO:0007669"/>
    <property type="project" value="UniProtKB-UniRule"/>
</dbReference>
<evidence type="ECO:0000313" key="4">
    <source>
        <dbReference type="EMBL" id="TXT05964.1"/>
    </source>
</evidence>
<dbReference type="GO" id="GO:0005829">
    <property type="term" value="C:cytosol"/>
    <property type="evidence" value="ECO:0007669"/>
    <property type="project" value="GOC"/>
</dbReference>
<keyword evidence="2" id="KW-0333">Golgi apparatus</keyword>
<dbReference type="GO" id="GO:1990745">
    <property type="term" value="C:EARP complex"/>
    <property type="evidence" value="ECO:0007669"/>
    <property type="project" value="TreeGrafter"/>
</dbReference>
<dbReference type="EMBL" id="QKWK01000011">
    <property type="protein sequence ID" value="TXT05964.1"/>
    <property type="molecule type" value="Genomic_DNA"/>
</dbReference>
<comment type="function">
    <text evidence="2">Acts as component of the GARP complex that is involved in retrograde transport from early and late endosomes to the trans-Golgi network (TGN).</text>
</comment>
<feature type="compositionally biased region" description="Basic and acidic residues" evidence="3">
    <location>
        <begin position="26"/>
        <end position="46"/>
    </location>
</feature>